<dbReference type="PROSITE" id="PS50110">
    <property type="entry name" value="RESPONSE_REGULATORY"/>
    <property type="match status" value="1"/>
</dbReference>
<keyword evidence="9" id="KW-0067">ATP-binding</keyword>
<dbReference type="GO" id="GO:0005524">
    <property type="term" value="F:ATP binding"/>
    <property type="evidence" value="ECO:0007669"/>
    <property type="project" value="UniProtKB-KW"/>
</dbReference>
<protein>
    <recommendedName>
        <fullName evidence="2">histidine kinase</fullName>
        <ecNumber evidence="2">2.7.13.3</ecNumber>
    </recommendedName>
</protein>
<evidence type="ECO:0000313" key="9">
    <source>
        <dbReference type="EMBL" id="MCM5677989.1"/>
    </source>
</evidence>
<keyword evidence="6" id="KW-0175">Coiled coil</keyword>
<proteinExistence type="predicted"/>
<dbReference type="Gene3D" id="3.30.450.20">
    <property type="entry name" value="PAS domain"/>
    <property type="match status" value="1"/>
</dbReference>
<evidence type="ECO:0000256" key="6">
    <source>
        <dbReference type="SAM" id="Coils"/>
    </source>
</evidence>
<accession>A0ABT0YHX4</accession>
<dbReference type="PROSITE" id="PS50109">
    <property type="entry name" value="HIS_KIN"/>
    <property type="match status" value="1"/>
</dbReference>
<dbReference type="EMBL" id="JAMKFE010000001">
    <property type="protein sequence ID" value="MCM5677989.1"/>
    <property type="molecule type" value="Genomic_DNA"/>
</dbReference>
<evidence type="ECO:0000256" key="4">
    <source>
        <dbReference type="ARBA" id="ARBA00023012"/>
    </source>
</evidence>
<dbReference type="SUPFAM" id="SSF55785">
    <property type="entry name" value="PYP-like sensor domain (PAS domain)"/>
    <property type="match status" value="1"/>
</dbReference>
<dbReference type="Pfam" id="PF00072">
    <property type="entry name" value="Response_reg"/>
    <property type="match status" value="1"/>
</dbReference>
<evidence type="ECO:0000256" key="5">
    <source>
        <dbReference type="PROSITE-ProRule" id="PRU00169"/>
    </source>
</evidence>
<dbReference type="PANTHER" id="PTHR45339">
    <property type="entry name" value="HYBRID SIGNAL TRANSDUCTION HISTIDINE KINASE J"/>
    <property type="match status" value="1"/>
</dbReference>
<dbReference type="PRINTS" id="PR00344">
    <property type="entry name" value="BCTRLSENSOR"/>
</dbReference>
<dbReference type="InterPro" id="IPR036890">
    <property type="entry name" value="HATPase_C_sf"/>
</dbReference>
<evidence type="ECO:0000313" key="10">
    <source>
        <dbReference type="Proteomes" id="UP001165541"/>
    </source>
</evidence>
<evidence type="ECO:0000256" key="3">
    <source>
        <dbReference type="ARBA" id="ARBA00022553"/>
    </source>
</evidence>
<feature type="domain" description="Response regulatory" evidence="8">
    <location>
        <begin position="509"/>
        <end position="628"/>
    </location>
</feature>
<name>A0ABT0YHX4_9BURK</name>
<evidence type="ECO:0000259" key="7">
    <source>
        <dbReference type="PROSITE" id="PS50109"/>
    </source>
</evidence>
<keyword evidence="3 5" id="KW-0597">Phosphoprotein</keyword>
<reference evidence="9" key="1">
    <citation type="submission" date="2022-05" db="EMBL/GenBank/DDBJ databases">
        <title>Schlegelella sp. nov., isolated from mangrove soil.</title>
        <authorList>
            <person name="Liu Y."/>
            <person name="Ge X."/>
            <person name="Liu W."/>
        </authorList>
    </citation>
    <scope>NUCLEOTIDE SEQUENCE</scope>
    <source>
        <strain evidence="9">S2-27</strain>
    </source>
</reference>
<gene>
    <name evidence="9" type="ORF">M8A51_00405</name>
</gene>
<dbReference type="InterPro" id="IPR005467">
    <property type="entry name" value="His_kinase_dom"/>
</dbReference>
<dbReference type="CDD" id="cd17546">
    <property type="entry name" value="REC_hyHK_CKI1_RcsC-like"/>
    <property type="match status" value="1"/>
</dbReference>
<dbReference type="InterPro" id="IPR036097">
    <property type="entry name" value="HisK_dim/P_sf"/>
</dbReference>
<comment type="caution">
    <text evidence="9">The sequence shown here is derived from an EMBL/GenBank/DDBJ whole genome shotgun (WGS) entry which is preliminary data.</text>
</comment>
<keyword evidence="10" id="KW-1185">Reference proteome</keyword>
<dbReference type="InterPro" id="IPR003594">
    <property type="entry name" value="HATPase_dom"/>
</dbReference>
<evidence type="ECO:0000256" key="2">
    <source>
        <dbReference type="ARBA" id="ARBA00012438"/>
    </source>
</evidence>
<dbReference type="RefSeq" id="WP_251776112.1">
    <property type="nucleotide sequence ID" value="NZ_JAMKFE010000001.1"/>
</dbReference>
<dbReference type="CDD" id="cd16922">
    <property type="entry name" value="HATPase_EvgS-ArcB-TorS-like"/>
    <property type="match status" value="1"/>
</dbReference>
<dbReference type="SMART" id="SM00387">
    <property type="entry name" value="HATPase_c"/>
    <property type="match status" value="1"/>
</dbReference>
<comment type="catalytic activity">
    <reaction evidence="1">
        <text>ATP + protein L-histidine = ADP + protein N-phospho-L-histidine.</text>
        <dbReference type="EC" id="2.7.13.3"/>
    </reaction>
</comment>
<feature type="domain" description="Histidine kinase" evidence="7">
    <location>
        <begin position="263"/>
        <end position="484"/>
    </location>
</feature>
<dbReference type="InterPro" id="IPR001789">
    <property type="entry name" value="Sig_transdc_resp-reg_receiver"/>
</dbReference>
<dbReference type="EC" id="2.7.13.3" evidence="2"/>
<keyword evidence="9" id="KW-0547">Nucleotide-binding</keyword>
<dbReference type="Pfam" id="PF02518">
    <property type="entry name" value="HATPase_c"/>
    <property type="match status" value="1"/>
</dbReference>
<dbReference type="Pfam" id="PF00512">
    <property type="entry name" value="HisKA"/>
    <property type="match status" value="1"/>
</dbReference>
<dbReference type="Gene3D" id="3.40.50.2300">
    <property type="match status" value="1"/>
</dbReference>
<feature type="modified residue" description="4-aspartylphosphate" evidence="5">
    <location>
        <position position="558"/>
    </location>
</feature>
<dbReference type="InterPro" id="IPR003661">
    <property type="entry name" value="HisK_dim/P_dom"/>
</dbReference>
<dbReference type="Gene3D" id="3.30.565.10">
    <property type="entry name" value="Histidine kinase-like ATPase, C-terminal domain"/>
    <property type="match status" value="1"/>
</dbReference>
<dbReference type="CDD" id="cd00082">
    <property type="entry name" value="HisKA"/>
    <property type="match status" value="1"/>
</dbReference>
<dbReference type="SUPFAM" id="SSF52172">
    <property type="entry name" value="CheY-like"/>
    <property type="match status" value="1"/>
</dbReference>
<dbReference type="Proteomes" id="UP001165541">
    <property type="component" value="Unassembled WGS sequence"/>
</dbReference>
<dbReference type="InterPro" id="IPR004358">
    <property type="entry name" value="Sig_transdc_His_kin-like_C"/>
</dbReference>
<dbReference type="SUPFAM" id="SSF55874">
    <property type="entry name" value="ATPase domain of HSP90 chaperone/DNA topoisomerase II/histidine kinase"/>
    <property type="match status" value="1"/>
</dbReference>
<keyword evidence="4" id="KW-0902">Two-component regulatory system</keyword>
<dbReference type="SUPFAM" id="SSF47384">
    <property type="entry name" value="Homodimeric domain of signal transducing histidine kinase"/>
    <property type="match status" value="1"/>
</dbReference>
<dbReference type="PANTHER" id="PTHR45339:SF1">
    <property type="entry name" value="HYBRID SIGNAL TRANSDUCTION HISTIDINE KINASE J"/>
    <property type="match status" value="1"/>
</dbReference>
<sequence length="632" mass="69005">MTALLPFSALDHLAWLEVPLWVFDLEHCRVPWANPAGVAFWQAPSSVELSARDFSDMSESTAMRLHLVTQAHQEGRTTHEQWTLYPKGQPVTVDLQSRGIALDDGRPAILFAAVHVHTDVDPVVLRGVEAMKHMAVKVALHRLPDGEVLMRNPAALQSFGPLSGSSPHDELRALFADPGVADEVLRHVRSGQAYAGEAELQTRQGRRWHGFDVRPVWDPVSGERAVQVNARDISDLKDVQRALEQARNAAEAANRAKSSFLANMSHEIRTPMNGVLGMTELVLNTPLTGRQREFLELAHSSARSLLAIINDVLDFSKIEADKLVLERTPFRVRALVDEVLHFFQAQARQKNLSLCAEFGADVPTAAVGDPGRIRQVLTNLLSNGLKFTTVGEVRVATGARPLPDGDVMLEFVISDTGIGMTPQEQATVFEPFMQADNSLTRRHGGTGLGLAIVRRLVDLMGGEVSVHSAPGYGTTFRCTVRCQVVAASEGTPGSPAARPRIWPRLQGRRVLLAEDNPINQTLAVAMLGTLGMHCEVVAHGADAVERLRAERFDAVLMDVQMPIMGGFEATGEIRRHERESALPRTPIVAMTAYAMEGDRERCLAAGMDGYVAKPVQVETLAQALAGVLGEER</sequence>
<organism evidence="9 10">
    <name type="scientific">Caldimonas mangrovi</name>
    <dbReference type="NCBI Taxonomy" id="2944811"/>
    <lineage>
        <taxon>Bacteria</taxon>
        <taxon>Pseudomonadati</taxon>
        <taxon>Pseudomonadota</taxon>
        <taxon>Betaproteobacteria</taxon>
        <taxon>Burkholderiales</taxon>
        <taxon>Sphaerotilaceae</taxon>
        <taxon>Caldimonas</taxon>
    </lineage>
</organism>
<dbReference type="SMART" id="SM00448">
    <property type="entry name" value="REC"/>
    <property type="match status" value="1"/>
</dbReference>
<dbReference type="Gene3D" id="1.10.287.130">
    <property type="match status" value="1"/>
</dbReference>
<evidence type="ECO:0000259" key="8">
    <source>
        <dbReference type="PROSITE" id="PS50110"/>
    </source>
</evidence>
<feature type="coiled-coil region" evidence="6">
    <location>
        <begin position="233"/>
        <end position="263"/>
    </location>
</feature>
<dbReference type="InterPro" id="IPR035965">
    <property type="entry name" value="PAS-like_dom_sf"/>
</dbReference>
<dbReference type="SMART" id="SM00388">
    <property type="entry name" value="HisKA"/>
    <property type="match status" value="1"/>
</dbReference>
<evidence type="ECO:0000256" key="1">
    <source>
        <dbReference type="ARBA" id="ARBA00000085"/>
    </source>
</evidence>
<dbReference type="InterPro" id="IPR011006">
    <property type="entry name" value="CheY-like_superfamily"/>
</dbReference>